<dbReference type="InterPro" id="IPR036291">
    <property type="entry name" value="NAD(P)-bd_dom_sf"/>
</dbReference>
<dbReference type="Gene3D" id="3.40.50.720">
    <property type="entry name" value="NAD(P)-binding Rossmann-like Domain"/>
    <property type="match status" value="1"/>
</dbReference>
<dbReference type="SUPFAM" id="SSF51735">
    <property type="entry name" value="NAD(P)-binding Rossmann-fold domains"/>
    <property type="match status" value="1"/>
</dbReference>
<dbReference type="SMART" id="SM00859">
    <property type="entry name" value="Semialdhyde_dh"/>
    <property type="match status" value="1"/>
</dbReference>
<organism evidence="6 7">
    <name type="scientific">Burkholderia ubonensis</name>
    <dbReference type="NCBI Taxonomy" id="101571"/>
    <lineage>
        <taxon>Bacteria</taxon>
        <taxon>Pseudomonadati</taxon>
        <taxon>Pseudomonadota</taxon>
        <taxon>Betaproteobacteria</taxon>
        <taxon>Burkholderiales</taxon>
        <taxon>Burkholderiaceae</taxon>
        <taxon>Burkholderia</taxon>
        <taxon>Burkholderia cepacia complex</taxon>
    </lineage>
</organism>
<evidence type="ECO:0000256" key="1">
    <source>
        <dbReference type="ARBA" id="ARBA00022571"/>
    </source>
</evidence>
<keyword evidence="4" id="KW-0560">Oxidoreductase</keyword>
<accession>A0AAW3MXP9</accession>
<dbReference type="Pfam" id="PF22698">
    <property type="entry name" value="Semialdhyde_dhC_1"/>
    <property type="match status" value="1"/>
</dbReference>
<keyword evidence="3" id="KW-0521">NADP</keyword>
<keyword evidence="1" id="KW-0055">Arginine biosynthesis</keyword>
<name>A0AAW3MXP9_9BURK</name>
<sequence length="288" mass="30532">MKTMFVDGAAGTVGSALQPYLEQLQSEGLIELFTLPDSMRKIPAYRKHAMRNAELVVVCLPDAEAGDAVSLIESCNPCARILDASATHRCHPDWVYGLPEFISAQAIAQARKVANPGCFATACILGGKPLVDAFGPAQLVFQGITGYSAGGRKGQAEGTPRLVQFGKAHRHLPEIERYTGALAPVLTTTVGPWKQGMLVQTFVNQPEDVVLQVYEDAYRGHQEVRVARAESLNYRVNPKSCNGSNEALICVAGQPNGGSSVAVVIDNLGKGSAGAAAANLRLMLTGSL</sequence>
<reference evidence="6 7" key="1">
    <citation type="submission" date="2015-11" db="EMBL/GenBank/DDBJ databases">
        <title>Expanding the genomic diversity of Burkholderia species for the development of highly accurate diagnostics.</title>
        <authorList>
            <person name="Sahl J."/>
            <person name="Keim P."/>
            <person name="Wagner D."/>
        </authorList>
    </citation>
    <scope>NUCLEOTIDE SEQUENCE [LARGE SCALE GENOMIC DNA]</scope>
    <source>
        <strain evidence="6 7">MSMB1808WGS</strain>
    </source>
</reference>
<evidence type="ECO:0000259" key="5">
    <source>
        <dbReference type="SMART" id="SM00859"/>
    </source>
</evidence>
<dbReference type="GO" id="GO:0006526">
    <property type="term" value="P:L-arginine biosynthetic process"/>
    <property type="evidence" value="ECO:0007669"/>
    <property type="project" value="UniProtKB-KW"/>
</dbReference>
<keyword evidence="2" id="KW-0028">Amino-acid biosynthesis</keyword>
<dbReference type="RefSeq" id="WP_059928218.1">
    <property type="nucleotide sequence ID" value="NZ_LPBG01000117.1"/>
</dbReference>
<dbReference type="GO" id="GO:0051287">
    <property type="term" value="F:NAD binding"/>
    <property type="evidence" value="ECO:0007669"/>
    <property type="project" value="InterPro"/>
</dbReference>
<proteinExistence type="predicted"/>
<dbReference type="PANTHER" id="PTHR32338">
    <property type="entry name" value="N-ACETYL-GAMMA-GLUTAMYL-PHOSPHATE REDUCTASE, CHLOROPLASTIC-RELATED-RELATED"/>
    <property type="match status" value="1"/>
</dbReference>
<dbReference type="EMBL" id="LPBJ01000047">
    <property type="protein sequence ID" value="KVP97770.1"/>
    <property type="molecule type" value="Genomic_DNA"/>
</dbReference>
<keyword evidence="7" id="KW-1185">Reference proteome</keyword>
<dbReference type="GO" id="GO:0016620">
    <property type="term" value="F:oxidoreductase activity, acting on the aldehyde or oxo group of donors, NAD or NADP as acceptor"/>
    <property type="evidence" value="ECO:0007669"/>
    <property type="project" value="InterPro"/>
</dbReference>
<evidence type="ECO:0000256" key="3">
    <source>
        <dbReference type="ARBA" id="ARBA00022857"/>
    </source>
</evidence>
<feature type="domain" description="Semialdehyde dehydrogenase NAD-binding" evidence="5">
    <location>
        <begin position="3"/>
        <end position="110"/>
    </location>
</feature>
<gene>
    <name evidence="6" type="ORF">WJ96_04165</name>
</gene>
<dbReference type="Gene3D" id="3.30.360.10">
    <property type="entry name" value="Dihydrodipicolinate Reductase, domain 2"/>
    <property type="match status" value="1"/>
</dbReference>
<dbReference type="PANTHER" id="PTHR32338:SF10">
    <property type="entry name" value="N-ACETYL-GAMMA-GLUTAMYL-PHOSPHATE REDUCTASE, CHLOROPLASTIC-RELATED"/>
    <property type="match status" value="1"/>
</dbReference>
<evidence type="ECO:0000313" key="7">
    <source>
        <dbReference type="Proteomes" id="UP000056453"/>
    </source>
</evidence>
<evidence type="ECO:0000313" key="6">
    <source>
        <dbReference type="EMBL" id="KVP97770.1"/>
    </source>
</evidence>
<dbReference type="InterPro" id="IPR058924">
    <property type="entry name" value="AGPR_dimerisation_dom"/>
</dbReference>
<dbReference type="AlphaFoldDB" id="A0AAW3MXP9"/>
<dbReference type="InterPro" id="IPR000534">
    <property type="entry name" value="Semialdehyde_DH_NAD-bd"/>
</dbReference>
<protein>
    <recommendedName>
        <fullName evidence="5">Semialdehyde dehydrogenase NAD-binding domain-containing protein</fullName>
    </recommendedName>
</protein>
<evidence type="ECO:0000256" key="4">
    <source>
        <dbReference type="ARBA" id="ARBA00023002"/>
    </source>
</evidence>
<comment type="caution">
    <text evidence="6">The sequence shown here is derived from an EMBL/GenBank/DDBJ whole genome shotgun (WGS) entry which is preliminary data.</text>
</comment>
<evidence type="ECO:0000256" key="2">
    <source>
        <dbReference type="ARBA" id="ARBA00022605"/>
    </source>
</evidence>
<dbReference type="InterPro" id="IPR050085">
    <property type="entry name" value="AGPR"/>
</dbReference>
<dbReference type="Proteomes" id="UP000056453">
    <property type="component" value="Unassembled WGS sequence"/>
</dbReference>
<dbReference type="SUPFAM" id="SSF55347">
    <property type="entry name" value="Glyceraldehyde-3-phosphate dehydrogenase-like, C-terminal domain"/>
    <property type="match status" value="1"/>
</dbReference>